<sequence length="761" mass="85130">MSIKSIPTGTLSQPHFGPSGDKSSTVVTIESKPAFCSAKYANITPKTLTTLREPPISAQQYPSTPLNNPSAVIIAKPVVNATKPSLCLLKYESNISEIPDTLCDHTVRAQPYLSAPETDPFAAIVAYLESRDPETTEPAITEPLIAYAERPANECQSPPNETQSDDNDSADDTETDPKDIDNDKREDSDSKPDGTEDKPAVNGDKSGVSTDPKPETTSGKDETKDTKDSKKPYFKRKRSTSSSSDQSSDDSDCDDSNRDDYYLRQRKSPQCRRNFWWADPQLDQPFQPEPTADTYLLDAPKRVAKRRQSRRSPSEESDDSFINDGPVDVDYEAIARDRNRTPKAVPQEVTTDDDDDTDSEDTVVDEDTEVDERSDTGDSEATECEPQYVCLFCDQRQRLYCEAMDHMISHFPEIMDNTGDYGVERRVRSWCKKFLAKQSAPELLRELTDETEWSEIMGSIYCPVCERVADTRGRAAKPFDTYNELKSHVYKHSCWAAIECGLCHKPVDNTACDILQHLNAQHKHSLRDSPVEAIRQLSGNRVNEGWLSGDERQELIAHKFVAFSRHDVIDGQIERWLEASKAAQVARLRRQQPVRAVRLAVRRLPALNYENKSDEAVKSLVSDLIGKTPGGEPPAKRCRGDSESNLQTQANSKYRRVMIALDSETDIDTEVNDNEDINSGENTECDDRVVTEEMPSTSSDSNVGNGLVTTPAAQPHRPSGASNKQFRCGVCHSLCDNRREIEVHVKASHPNRPISYRIINN</sequence>
<feature type="region of interest" description="Disordered" evidence="1">
    <location>
        <begin position="626"/>
        <end position="647"/>
    </location>
</feature>
<feature type="domain" description="C2H2-type" evidence="2">
    <location>
        <begin position="728"/>
        <end position="749"/>
    </location>
</feature>
<proteinExistence type="predicted"/>
<dbReference type="Proteomes" id="UP000759131">
    <property type="component" value="Unassembled WGS sequence"/>
</dbReference>
<reference evidence="3" key="1">
    <citation type="submission" date="2020-11" db="EMBL/GenBank/DDBJ databases">
        <authorList>
            <person name="Tran Van P."/>
        </authorList>
    </citation>
    <scope>NUCLEOTIDE SEQUENCE</scope>
</reference>
<feature type="compositionally biased region" description="Polar residues" evidence="1">
    <location>
        <begin position="1"/>
        <end position="13"/>
    </location>
</feature>
<keyword evidence="4" id="KW-1185">Reference proteome</keyword>
<protein>
    <recommendedName>
        <fullName evidence="2">C2H2-type domain-containing protein</fullName>
    </recommendedName>
</protein>
<dbReference type="PROSITE" id="PS00028">
    <property type="entry name" value="ZINC_FINGER_C2H2_1"/>
    <property type="match status" value="1"/>
</dbReference>
<accession>A0A7R9Q5M7</accession>
<evidence type="ECO:0000313" key="3">
    <source>
        <dbReference type="EMBL" id="CAD7632543.1"/>
    </source>
</evidence>
<feature type="compositionally biased region" description="Acidic residues" evidence="1">
    <location>
        <begin position="350"/>
        <end position="370"/>
    </location>
</feature>
<feature type="compositionally biased region" description="Basic and acidic residues" evidence="1">
    <location>
        <begin position="212"/>
        <end position="231"/>
    </location>
</feature>
<evidence type="ECO:0000259" key="2">
    <source>
        <dbReference type="PROSITE" id="PS00028"/>
    </source>
</evidence>
<feature type="region of interest" description="Disordered" evidence="1">
    <location>
        <begin position="153"/>
        <end position="380"/>
    </location>
</feature>
<feature type="compositionally biased region" description="Acidic residues" evidence="1">
    <location>
        <begin position="163"/>
        <end position="174"/>
    </location>
</feature>
<gene>
    <name evidence="3" type="ORF">OSB1V03_LOCUS12946</name>
</gene>
<dbReference type="AlphaFoldDB" id="A0A7R9Q5M7"/>
<feature type="region of interest" description="Disordered" evidence="1">
    <location>
        <begin position="1"/>
        <end position="25"/>
    </location>
</feature>
<feature type="compositionally biased region" description="Acidic residues" evidence="1">
    <location>
        <begin position="315"/>
        <end position="331"/>
    </location>
</feature>
<feature type="compositionally biased region" description="Basic and acidic residues" evidence="1">
    <location>
        <begin position="175"/>
        <end position="199"/>
    </location>
</feature>
<organism evidence="3">
    <name type="scientific">Medioppia subpectinata</name>
    <dbReference type="NCBI Taxonomy" id="1979941"/>
    <lineage>
        <taxon>Eukaryota</taxon>
        <taxon>Metazoa</taxon>
        <taxon>Ecdysozoa</taxon>
        <taxon>Arthropoda</taxon>
        <taxon>Chelicerata</taxon>
        <taxon>Arachnida</taxon>
        <taxon>Acari</taxon>
        <taxon>Acariformes</taxon>
        <taxon>Sarcoptiformes</taxon>
        <taxon>Oribatida</taxon>
        <taxon>Brachypylina</taxon>
        <taxon>Oppioidea</taxon>
        <taxon>Oppiidae</taxon>
        <taxon>Medioppia</taxon>
    </lineage>
</organism>
<name>A0A7R9Q5M7_9ACAR</name>
<evidence type="ECO:0000313" key="4">
    <source>
        <dbReference type="Proteomes" id="UP000759131"/>
    </source>
</evidence>
<dbReference type="InterPro" id="IPR013087">
    <property type="entry name" value="Znf_C2H2_type"/>
</dbReference>
<dbReference type="SMART" id="SM00355">
    <property type="entry name" value="ZnF_C2H2"/>
    <property type="match status" value="4"/>
</dbReference>
<dbReference type="EMBL" id="CAJPIZ010011156">
    <property type="protein sequence ID" value="CAG2112973.1"/>
    <property type="molecule type" value="Genomic_DNA"/>
</dbReference>
<dbReference type="EMBL" id="OC865731">
    <property type="protein sequence ID" value="CAD7632543.1"/>
    <property type="molecule type" value="Genomic_DNA"/>
</dbReference>
<evidence type="ECO:0000256" key="1">
    <source>
        <dbReference type="SAM" id="MobiDB-lite"/>
    </source>
</evidence>